<dbReference type="Proteomes" id="UP000473826">
    <property type="component" value="Unassembled WGS sequence"/>
</dbReference>
<reference evidence="1 2" key="1">
    <citation type="journal article" date="2019" name="PLoS Genet.">
        <title>Convergent evolution of linked mating-type loci in basidiomycete fungi.</title>
        <authorList>
            <person name="Sun S."/>
            <person name="Coelho M.A."/>
            <person name="Heitman J."/>
            <person name="Nowrousian M."/>
        </authorList>
    </citation>
    <scope>NUCLEOTIDE SEQUENCE [LARGE SCALE GENOMIC DNA]</scope>
    <source>
        <strain evidence="1 2">CBS 4282</strain>
    </source>
</reference>
<organism evidence="1 2">
    <name type="scientific">Vanrija humicola</name>
    <name type="common">Yeast</name>
    <name type="synonym">Cryptococcus humicola</name>
    <dbReference type="NCBI Taxonomy" id="5417"/>
    <lineage>
        <taxon>Eukaryota</taxon>
        <taxon>Fungi</taxon>
        <taxon>Dikarya</taxon>
        <taxon>Basidiomycota</taxon>
        <taxon>Agaricomycotina</taxon>
        <taxon>Tremellomycetes</taxon>
        <taxon>Trichosporonales</taxon>
        <taxon>Trichosporonaceae</taxon>
        <taxon>Vanrija</taxon>
    </lineage>
</organism>
<dbReference type="EMBL" id="QKWK01000009">
    <property type="protein sequence ID" value="TXT07133.1"/>
    <property type="molecule type" value="Genomic_DNA"/>
</dbReference>
<dbReference type="OrthoDB" id="565731at2759"/>
<dbReference type="AlphaFoldDB" id="A0A7D8UYY3"/>
<comment type="caution">
    <text evidence="1">The sequence shown here is derived from an EMBL/GenBank/DDBJ whole genome shotgun (WGS) entry which is preliminary data.</text>
</comment>
<keyword evidence="2" id="KW-1185">Reference proteome</keyword>
<protein>
    <submittedName>
        <fullName evidence="1">Uncharacterized protein</fullName>
    </submittedName>
</protein>
<gene>
    <name evidence="1" type="ORF">VHUM_03303</name>
</gene>
<proteinExistence type="predicted"/>
<name>A0A7D8UYY3_VANHU</name>
<evidence type="ECO:0000313" key="1">
    <source>
        <dbReference type="EMBL" id="TXT07133.1"/>
    </source>
</evidence>
<evidence type="ECO:0000313" key="2">
    <source>
        <dbReference type="Proteomes" id="UP000473826"/>
    </source>
</evidence>
<sequence length="183" mass="19695">MLALRRLAPATLRSLHTSAPARKAKAVEVDESDDFAEDLFDEAQVEAASGNRGARRAALSDSILNRTSLRVGDLRKVVQLSDSVEDLEQLGTVLQSWRAQGKKVTDQTAVEIVGEWGVGWGGGNACRLACSRSARPVGDLLTPQAGVSALDSRSSRTSTWWTRCSVSFVRAGPADSRRYPDAP</sequence>
<accession>A0A7D8UYY3</accession>